<keyword evidence="4" id="KW-1185">Reference proteome</keyword>
<reference evidence="3 4" key="1">
    <citation type="submission" date="2019-01" db="EMBL/GenBank/DDBJ databases">
        <title>Pseudolysobacter antarctica gen. nov., sp. nov., isolated from Fildes Peninsula, Antarctica.</title>
        <authorList>
            <person name="Wei Z."/>
            <person name="Peng F."/>
        </authorList>
    </citation>
    <scope>NUCLEOTIDE SEQUENCE [LARGE SCALE GENOMIC DNA]</scope>
    <source>
        <strain evidence="3 4">AQ6-296</strain>
    </source>
</reference>
<evidence type="ECO:0000313" key="4">
    <source>
        <dbReference type="Proteomes" id="UP000291562"/>
    </source>
</evidence>
<dbReference type="PANTHER" id="PTHR14237">
    <property type="entry name" value="MOLYBDOPTERIN COFACTOR SULFURASE MOSC"/>
    <property type="match status" value="1"/>
</dbReference>
<dbReference type="InterPro" id="IPR015422">
    <property type="entry name" value="PyrdxlP-dep_Trfase_small"/>
</dbReference>
<dbReference type="Proteomes" id="UP000291562">
    <property type="component" value="Chromosome"/>
</dbReference>
<dbReference type="InterPro" id="IPR015421">
    <property type="entry name" value="PyrdxlP-dep_Trfase_major"/>
</dbReference>
<dbReference type="InterPro" id="IPR000192">
    <property type="entry name" value="Aminotrans_V_dom"/>
</dbReference>
<dbReference type="Gene3D" id="3.40.640.10">
    <property type="entry name" value="Type I PLP-dependent aspartate aminotransferase-like (Major domain)"/>
    <property type="match status" value="1"/>
</dbReference>
<dbReference type="RefSeq" id="WP_129833751.1">
    <property type="nucleotide sequence ID" value="NZ_CP035704.1"/>
</dbReference>
<dbReference type="AlphaFoldDB" id="A0A411HKR6"/>
<gene>
    <name evidence="3" type="ORF">ELE36_12405</name>
</gene>
<dbReference type="Pfam" id="PF00266">
    <property type="entry name" value="Aminotran_5"/>
    <property type="match status" value="1"/>
</dbReference>
<keyword evidence="3" id="KW-0032">Aminotransferase</keyword>
<dbReference type="GO" id="GO:0008483">
    <property type="term" value="F:transaminase activity"/>
    <property type="evidence" value="ECO:0007669"/>
    <property type="project" value="UniProtKB-KW"/>
</dbReference>
<evidence type="ECO:0000256" key="1">
    <source>
        <dbReference type="ARBA" id="ARBA00022898"/>
    </source>
</evidence>
<dbReference type="InterPro" id="IPR015424">
    <property type="entry name" value="PyrdxlP-dep_Trfase"/>
</dbReference>
<dbReference type="EMBL" id="CP035704">
    <property type="protein sequence ID" value="QBB71088.1"/>
    <property type="molecule type" value="Genomic_DNA"/>
</dbReference>
<sequence>MLSAAVPANDHYFDALRRREFARLDAHDHAYLDYTGSALYGASQVEAQTRLLADGIFGNPHSEHTPSRGSSALIETARRAVLAYFDVDESTHAVCFIANASAAIKLVAESYPFSPKRGLMLSADNHNSVNGIREYAHRAGAPVQVLPLDTTLRLDEPEARLAQATRCGAGLLAFPMQSNFSGVKHPQALVANAQELGWDVLLDAAAFVASNPLSLHRCPAQFTAISFYKMFGLPTGLGALIARRDALAILQRPWFAGGTVEYASVQHGRHQLRAGEEGFEDGTPNFLGMGSVIAGLNFLTEIGGARIALRTRELTRIFLHGLRAQTHANGAPLARIYGPGGSDDAGATLTFNVLRADGRVVPYAEFEQRARTAGVALRGGCFCNPGAAEAAFGFDAAATARCFDAAASDFSIPRFSACLGSDTAVGALRASFGIPTNNRDIARALEVVASFAHSKAQSRVQFTPHADQRFR</sequence>
<dbReference type="SUPFAM" id="SSF53383">
    <property type="entry name" value="PLP-dependent transferases"/>
    <property type="match status" value="1"/>
</dbReference>
<evidence type="ECO:0000313" key="3">
    <source>
        <dbReference type="EMBL" id="QBB71088.1"/>
    </source>
</evidence>
<dbReference type="Gene3D" id="3.90.1150.10">
    <property type="entry name" value="Aspartate Aminotransferase, domain 1"/>
    <property type="match status" value="1"/>
</dbReference>
<dbReference type="PANTHER" id="PTHR14237:SF19">
    <property type="entry name" value="MITOCHONDRIAL AMIDOXIME REDUCING COMPONENT 1"/>
    <property type="match status" value="1"/>
</dbReference>
<dbReference type="OrthoDB" id="9777638at2"/>
<proteinExistence type="predicted"/>
<keyword evidence="1" id="KW-0663">Pyridoxal phosphate</keyword>
<dbReference type="KEGG" id="xbc:ELE36_12405"/>
<evidence type="ECO:0000259" key="2">
    <source>
        <dbReference type="Pfam" id="PF00266"/>
    </source>
</evidence>
<accession>A0A411HKR6</accession>
<name>A0A411HKR6_9GAMM</name>
<feature type="domain" description="Aminotransferase class V" evidence="2">
    <location>
        <begin position="31"/>
        <end position="440"/>
    </location>
</feature>
<keyword evidence="3" id="KW-0808">Transferase</keyword>
<protein>
    <submittedName>
        <fullName evidence="3">Aminotransferase class V-fold PLP-dependent enzyme</fullName>
    </submittedName>
</protein>
<organism evidence="3 4">
    <name type="scientific">Pseudolysobacter antarcticus</name>
    <dbReference type="NCBI Taxonomy" id="2511995"/>
    <lineage>
        <taxon>Bacteria</taxon>
        <taxon>Pseudomonadati</taxon>
        <taxon>Pseudomonadota</taxon>
        <taxon>Gammaproteobacteria</taxon>
        <taxon>Lysobacterales</taxon>
        <taxon>Rhodanobacteraceae</taxon>
        <taxon>Pseudolysobacter</taxon>
    </lineage>
</organism>